<dbReference type="Gene3D" id="3.20.20.80">
    <property type="entry name" value="Glycosidases"/>
    <property type="match status" value="1"/>
</dbReference>
<dbReference type="SUPFAM" id="SSF51445">
    <property type="entry name" value="(Trans)glycosidases"/>
    <property type="match status" value="1"/>
</dbReference>
<evidence type="ECO:0000313" key="10">
    <source>
        <dbReference type="EMBL" id="NSG85656.1"/>
    </source>
</evidence>
<evidence type="ECO:0000256" key="8">
    <source>
        <dbReference type="ARBA" id="ARBA00023326"/>
    </source>
</evidence>
<evidence type="ECO:0000256" key="5">
    <source>
        <dbReference type="ARBA" id="ARBA00023001"/>
    </source>
</evidence>
<protein>
    <recommendedName>
        <fullName evidence="3 9">Beta-glucosidase</fullName>
        <ecNumber evidence="3 9">3.2.1.21</ecNumber>
    </recommendedName>
</protein>
<keyword evidence="11" id="KW-1185">Reference proteome</keyword>
<dbReference type="InterPro" id="IPR017853">
    <property type="entry name" value="GH"/>
</dbReference>
<gene>
    <name evidence="10" type="ORF">G5B17_09445</name>
</gene>
<reference evidence="10 11" key="1">
    <citation type="journal article" date="2020" name="Cell Host Microbe">
        <title>Functional and Genomic Variation between Human-Derived Isolates of Lachnospiraceae Reveals Inter- and Intra-Species Diversity.</title>
        <authorList>
            <person name="Sorbara M.T."/>
            <person name="Littmann E.R."/>
            <person name="Fontana E."/>
            <person name="Moody T.U."/>
            <person name="Kohout C.E."/>
            <person name="Gjonbalaj M."/>
            <person name="Eaton V."/>
            <person name="Seok R."/>
            <person name="Leiner I.M."/>
            <person name="Pamer E.G."/>
        </authorList>
    </citation>
    <scope>NUCLEOTIDE SEQUENCE [LARGE SCALE GENOMIC DNA]</scope>
    <source>
        <strain evidence="10 11">MSK.17.74</strain>
    </source>
</reference>
<keyword evidence="8" id="KW-0624">Polysaccharide degradation</keyword>
<proteinExistence type="inferred from homology"/>
<accession>A0ABX2H6Y8</accession>
<organism evidence="10 11">
    <name type="scientific">Blautia faecis</name>
    <dbReference type="NCBI Taxonomy" id="871665"/>
    <lineage>
        <taxon>Bacteria</taxon>
        <taxon>Bacillati</taxon>
        <taxon>Bacillota</taxon>
        <taxon>Clostridia</taxon>
        <taxon>Lachnospirales</taxon>
        <taxon>Lachnospiraceae</taxon>
        <taxon>Blautia</taxon>
    </lineage>
</organism>
<comment type="catalytic activity">
    <reaction evidence="1 9">
        <text>Hydrolysis of terminal, non-reducing beta-D-glucosyl residues with release of beta-D-glucose.</text>
        <dbReference type="EC" id="3.2.1.21"/>
    </reaction>
</comment>
<dbReference type="PANTHER" id="PTHR10353">
    <property type="entry name" value="GLYCOSYL HYDROLASE"/>
    <property type="match status" value="1"/>
</dbReference>
<dbReference type="InterPro" id="IPR033132">
    <property type="entry name" value="GH_1_N_CS"/>
</dbReference>
<dbReference type="PRINTS" id="PR00131">
    <property type="entry name" value="GLHYDRLASE1"/>
</dbReference>
<evidence type="ECO:0000256" key="3">
    <source>
        <dbReference type="ARBA" id="ARBA00012744"/>
    </source>
</evidence>
<dbReference type="NCBIfam" id="TIGR03356">
    <property type="entry name" value="BGL"/>
    <property type="match status" value="1"/>
</dbReference>
<dbReference type="InterPro" id="IPR001360">
    <property type="entry name" value="Glyco_hydro_1"/>
</dbReference>
<name>A0ABX2H6Y8_9FIRM</name>
<evidence type="ECO:0000256" key="4">
    <source>
        <dbReference type="ARBA" id="ARBA00022801"/>
    </source>
</evidence>
<sequence>MGFKKDFIWGGATASYQVEGAAYEDGKGLNIWDIFCKDGGHIYENQTGDAACDQYHRYKEDVQIMKEMGMKAYRFSLSWARIMPEGTVNEKGLKYYDNLINELLDNGIEPFVTLYHWDLPYALHLQGGWMNPNSPSWFYEYAKVVAEHFSDRVKNFFTINEPQCIVGLGYQTGEHAPGLKVGPSDYFRIWHNVLKAHGRAVEALREFSKQPVKISMAPCGALYVPETNKPEDIEAARKANFSLPENSIGACSWDVALCCDPVYLGQYPEDILKEFGQFFPKVTDADMKLISQPLDFYGQNIYNAVTVRAGEDGKAVRAARYDGFPQTAIGWPVTPEVLYWAPKFMQERYKKPFMITENGMASHDWVGVDGKVHDQARVDFMARYLGAYKRAAEDGVDLAGYFAWSVMDNFEWAYGYSQRFGLVYTDYNTQKRTWKDSAYFYKNIIETNGENL</sequence>
<evidence type="ECO:0000313" key="11">
    <source>
        <dbReference type="Proteomes" id="UP001644719"/>
    </source>
</evidence>
<dbReference type="Proteomes" id="UP001644719">
    <property type="component" value="Unassembled WGS sequence"/>
</dbReference>
<evidence type="ECO:0000256" key="7">
    <source>
        <dbReference type="ARBA" id="ARBA00023295"/>
    </source>
</evidence>
<dbReference type="EMBL" id="JAAITS010000023">
    <property type="protein sequence ID" value="NSG85656.1"/>
    <property type="molecule type" value="Genomic_DNA"/>
</dbReference>
<dbReference type="Pfam" id="PF00232">
    <property type="entry name" value="Glyco_hydro_1"/>
    <property type="match status" value="1"/>
</dbReference>
<dbReference type="InterPro" id="IPR017736">
    <property type="entry name" value="Glyco_hydro_1_beta-glucosidase"/>
</dbReference>
<comment type="similarity">
    <text evidence="2 9">Belongs to the glycosyl hydrolase 1 family.</text>
</comment>
<evidence type="ECO:0000256" key="2">
    <source>
        <dbReference type="ARBA" id="ARBA00010838"/>
    </source>
</evidence>
<evidence type="ECO:0000256" key="6">
    <source>
        <dbReference type="ARBA" id="ARBA00023277"/>
    </source>
</evidence>
<dbReference type="GO" id="GO:0004565">
    <property type="term" value="F:beta-galactosidase activity"/>
    <property type="evidence" value="ECO:0007669"/>
    <property type="project" value="UniProtKB-EC"/>
</dbReference>
<keyword evidence="5" id="KW-0136">Cellulose degradation</keyword>
<dbReference type="PROSITE" id="PS00653">
    <property type="entry name" value="GLYCOSYL_HYDROL_F1_2"/>
    <property type="match status" value="1"/>
</dbReference>
<evidence type="ECO:0000256" key="9">
    <source>
        <dbReference type="RuleBase" id="RU361175"/>
    </source>
</evidence>
<evidence type="ECO:0000256" key="1">
    <source>
        <dbReference type="ARBA" id="ARBA00000448"/>
    </source>
</evidence>
<dbReference type="EC" id="3.2.1.21" evidence="3 9"/>
<dbReference type="RefSeq" id="WP_173769787.1">
    <property type="nucleotide sequence ID" value="NZ_JAAITS010000023.1"/>
</dbReference>
<dbReference type="PANTHER" id="PTHR10353:SF36">
    <property type="entry name" value="LP05116P"/>
    <property type="match status" value="1"/>
</dbReference>
<keyword evidence="7 9" id="KW-0326">Glycosidase</keyword>
<comment type="caution">
    <text evidence="10">The sequence shown here is derived from an EMBL/GenBank/DDBJ whole genome shotgun (WGS) entry which is preliminary data.</text>
</comment>
<keyword evidence="6" id="KW-0119">Carbohydrate metabolism</keyword>
<keyword evidence="4 9" id="KW-0378">Hydrolase</keyword>